<dbReference type="OrthoDB" id="439900at2759"/>
<evidence type="ECO:0000313" key="3">
    <source>
        <dbReference type="EMBL" id="CAE7792440.1"/>
    </source>
</evidence>
<dbReference type="Gene3D" id="2.20.70.10">
    <property type="match status" value="1"/>
</dbReference>
<sequence>MARVRVNKEIWVAMGAQAWWMHERCMTSEEVTEHAELVKSTGLEESLKVTAKLPKGWISKISKTTGKVYYVNAKKGKTQWTLPEEEVEETEETHTIKPQHDEVSKDETEDNGAEKQQSGEEELTEL</sequence>
<dbReference type="PROSITE" id="PS50020">
    <property type="entry name" value="WW_DOMAIN_2"/>
    <property type="match status" value="1"/>
</dbReference>
<dbReference type="SMART" id="SM00456">
    <property type="entry name" value="WW"/>
    <property type="match status" value="1"/>
</dbReference>
<protein>
    <recommendedName>
        <fullName evidence="2">WW domain-containing protein</fullName>
    </recommendedName>
</protein>
<gene>
    <name evidence="3" type="ORF">SNEC2469_LOCUS23289</name>
</gene>
<dbReference type="Pfam" id="PF00397">
    <property type="entry name" value="WW"/>
    <property type="match status" value="1"/>
</dbReference>
<reference evidence="3" key="1">
    <citation type="submission" date="2021-02" db="EMBL/GenBank/DDBJ databases">
        <authorList>
            <person name="Dougan E. K."/>
            <person name="Rhodes N."/>
            <person name="Thang M."/>
            <person name="Chan C."/>
        </authorList>
    </citation>
    <scope>NUCLEOTIDE SEQUENCE</scope>
</reference>
<organism evidence="3 4">
    <name type="scientific">Symbiodinium necroappetens</name>
    <dbReference type="NCBI Taxonomy" id="1628268"/>
    <lineage>
        <taxon>Eukaryota</taxon>
        <taxon>Sar</taxon>
        <taxon>Alveolata</taxon>
        <taxon>Dinophyceae</taxon>
        <taxon>Suessiales</taxon>
        <taxon>Symbiodiniaceae</taxon>
        <taxon>Symbiodinium</taxon>
    </lineage>
</organism>
<evidence type="ECO:0000256" key="1">
    <source>
        <dbReference type="SAM" id="MobiDB-lite"/>
    </source>
</evidence>
<dbReference type="InterPro" id="IPR001202">
    <property type="entry name" value="WW_dom"/>
</dbReference>
<name>A0A812YRI9_9DINO</name>
<feature type="compositionally biased region" description="Basic and acidic residues" evidence="1">
    <location>
        <begin position="92"/>
        <end position="106"/>
    </location>
</feature>
<evidence type="ECO:0000313" key="4">
    <source>
        <dbReference type="Proteomes" id="UP000601435"/>
    </source>
</evidence>
<dbReference type="Proteomes" id="UP000601435">
    <property type="component" value="Unassembled WGS sequence"/>
</dbReference>
<dbReference type="PROSITE" id="PS01159">
    <property type="entry name" value="WW_DOMAIN_1"/>
    <property type="match status" value="1"/>
</dbReference>
<evidence type="ECO:0000259" key="2">
    <source>
        <dbReference type="PROSITE" id="PS50020"/>
    </source>
</evidence>
<accession>A0A812YRI9</accession>
<dbReference type="SUPFAM" id="SSF51045">
    <property type="entry name" value="WW domain"/>
    <property type="match status" value="1"/>
</dbReference>
<dbReference type="EMBL" id="CAJNJA010043297">
    <property type="protein sequence ID" value="CAE7792440.1"/>
    <property type="molecule type" value="Genomic_DNA"/>
</dbReference>
<dbReference type="InterPro" id="IPR036020">
    <property type="entry name" value="WW_dom_sf"/>
</dbReference>
<dbReference type="AlphaFoldDB" id="A0A812YRI9"/>
<keyword evidence="4" id="KW-1185">Reference proteome</keyword>
<comment type="caution">
    <text evidence="3">The sequence shown here is derived from an EMBL/GenBank/DDBJ whole genome shotgun (WGS) entry which is preliminary data.</text>
</comment>
<feature type="region of interest" description="Disordered" evidence="1">
    <location>
        <begin position="80"/>
        <end position="126"/>
    </location>
</feature>
<proteinExistence type="predicted"/>
<feature type="domain" description="WW" evidence="2">
    <location>
        <begin position="51"/>
        <end position="85"/>
    </location>
</feature>